<comment type="caution">
    <text evidence="6">The sequence shown here is derived from an EMBL/GenBank/DDBJ whole genome shotgun (WGS) entry which is preliminary data.</text>
</comment>
<dbReference type="Proteomes" id="UP000468581">
    <property type="component" value="Unassembled WGS sequence"/>
</dbReference>
<evidence type="ECO:0000256" key="5">
    <source>
        <dbReference type="ARBA" id="ARBA00023306"/>
    </source>
</evidence>
<dbReference type="GO" id="GO:0090529">
    <property type="term" value="P:cell septum assembly"/>
    <property type="evidence" value="ECO:0007669"/>
    <property type="project" value="InterPro"/>
</dbReference>
<name>A0A6P0UQ16_9FLAO</name>
<keyword evidence="1" id="KW-1003">Cell membrane</keyword>
<keyword evidence="4" id="KW-0472">Membrane</keyword>
<dbReference type="AlphaFoldDB" id="A0A6P0UQ16"/>
<evidence type="ECO:0000256" key="1">
    <source>
        <dbReference type="ARBA" id="ARBA00022475"/>
    </source>
</evidence>
<gene>
    <name evidence="6" type="ORF">GWK08_03420</name>
</gene>
<organism evidence="6 7">
    <name type="scientific">Leptobacterium flavescens</name>
    <dbReference type="NCBI Taxonomy" id="472055"/>
    <lineage>
        <taxon>Bacteria</taxon>
        <taxon>Pseudomonadati</taxon>
        <taxon>Bacteroidota</taxon>
        <taxon>Flavobacteriia</taxon>
        <taxon>Flavobacteriales</taxon>
        <taxon>Flavobacteriaceae</taxon>
        <taxon>Leptobacterium</taxon>
    </lineage>
</organism>
<evidence type="ECO:0000313" key="7">
    <source>
        <dbReference type="Proteomes" id="UP000468581"/>
    </source>
</evidence>
<dbReference type="InterPro" id="IPR026579">
    <property type="entry name" value="FtsQ"/>
</dbReference>
<keyword evidence="4" id="KW-1133">Transmembrane helix</keyword>
<evidence type="ECO:0008006" key="8">
    <source>
        <dbReference type="Google" id="ProtNLM"/>
    </source>
</evidence>
<accession>A0A6P0UQ16</accession>
<sequence>MKINMNYIKIFGGILLVIALFSFTNGRNDNKKLSKVNIEFVEGENQFITYPMVNKLLIQNEDTITNVAKENLALNRLEDVLNRNQMIREAQVYYTINGQLEAKIKQREPIARVGTSDPFYLDSEGKWMPLSPVFSARVPLITGAVNKENLAETYKLAKYVYEDDFLNRNIIGIHKRGGKFELKLRVDDFLVLLGNTEQLERKFRNFKAFYQKARKDKTLNTYSVVNLQYNNQVVCTKK</sequence>
<keyword evidence="2" id="KW-0132">Cell division</keyword>
<keyword evidence="3" id="KW-0812">Transmembrane</keyword>
<keyword evidence="5" id="KW-0131">Cell cycle</keyword>
<evidence type="ECO:0000256" key="3">
    <source>
        <dbReference type="ARBA" id="ARBA00022692"/>
    </source>
</evidence>
<evidence type="ECO:0000256" key="2">
    <source>
        <dbReference type="ARBA" id="ARBA00022618"/>
    </source>
</evidence>
<evidence type="ECO:0000313" key="6">
    <source>
        <dbReference type="EMBL" id="NER12476.1"/>
    </source>
</evidence>
<evidence type="ECO:0000256" key="4">
    <source>
        <dbReference type="ARBA" id="ARBA00022989"/>
    </source>
</evidence>
<dbReference type="PANTHER" id="PTHR35851:SF1">
    <property type="entry name" value="CELL DIVISION PROTEIN FTSQ"/>
    <property type="match status" value="1"/>
</dbReference>
<dbReference type="EMBL" id="JAABOO010000001">
    <property type="protein sequence ID" value="NER12476.1"/>
    <property type="molecule type" value="Genomic_DNA"/>
</dbReference>
<reference evidence="6 7" key="1">
    <citation type="submission" date="2020-01" db="EMBL/GenBank/DDBJ databases">
        <title>Leptobacterium flavescens.</title>
        <authorList>
            <person name="Wang G."/>
        </authorList>
    </citation>
    <scope>NUCLEOTIDE SEQUENCE [LARGE SCALE GENOMIC DNA]</scope>
    <source>
        <strain evidence="6 7">KCTC 22160</strain>
    </source>
</reference>
<dbReference type="RefSeq" id="WP_163605497.1">
    <property type="nucleotide sequence ID" value="NZ_JAABOO010000001.1"/>
</dbReference>
<protein>
    <recommendedName>
        <fullName evidence="8">Cell division protein FtsQ</fullName>
    </recommendedName>
</protein>
<dbReference type="PANTHER" id="PTHR35851">
    <property type="entry name" value="CELL DIVISION PROTEIN FTSQ"/>
    <property type="match status" value="1"/>
</dbReference>
<keyword evidence="7" id="KW-1185">Reference proteome</keyword>
<proteinExistence type="predicted"/>